<dbReference type="InterPro" id="IPR052099">
    <property type="entry name" value="Regulatory_TF_Diverse"/>
</dbReference>
<dbReference type="GO" id="GO:0046983">
    <property type="term" value="F:protein dimerization activity"/>
    <property type="evidence" value="ECO:0007669"/>
    <property type="project" value="InterPro"/>
</dbReference>
<gene>
    <name evidence="3" type="primary">RTG3_2</name>
    <name evidence="3" type="ORF">LTR25_008412</name>
</gene>
<dbReference type="EMBL" id="JAXLQG010000017">
    <property type="protein sequence ID" value="KAK5531305.1"/>
    <property type="molecule type" value="Genomic_DNA"/>
</dbReference>
<feature type="region of interest" description="Disordered" evidence="1">
    <location>
        <begin position="184"/>
        <end position="221"/>
    </location>
</feature>
<protein>
    <submittedName>
        <fullName evidence="3">BHLH/Zip transcription factor</fullName>
    </submittedName>
</protein>
<reference evidence="3 4" key="1">
    <citation type="submission" date="2023-06" db="EMBL/GenBank/DDBJ databases">
        <title>Black Yeasts Isolated from many extreme environments.</title>
        <authorList>
            <person name="Coleine C."/>
            <person name="Stajich J.E."/>
            <person name="Selbmann L."/>
        </authorList>
    </citation>
    <scope>NUCLEOTIDE SEQUENCE [LARGE SCALE GENOMIC DNA]</scope>
    <source>
        <strain evidence="3 4">CCFEE 5887</strain>
    </source>
</reference>
<keyword evidence="4" id="KW-1185">Reference proteome</keyword>
<feature type="compositionally biased region" description="Basic and acidic residues" evidence="1">
    <location>
        <begin position="212"/>
        <end position="221"/>
    </location>
</feature>
<dbReference type="AlphaFoldDB" id="A0AAV9PXV1"/>
<dbReference type="Proteomes" id="UP001345827">
    <property type="component" value="Unassembled WGS sequence"/>
</dbReference>
<accession>A0AAV9PXV1</accession>
<dbReference type="SUPFAM" id="SSF47459">
    <property type="entry name" value="HLH, helix-loop-helix DNA-binding domain"/>
    <property type="match status" value="1"/>
</dbReference>
<sequence length="334" mass="37232">MALQCAESLMSGGLRYRLPSFGGLLPIQVIESWDDANMIPFEPFNCEDNSDFPTLPWQYEISPTSSSLDTSEYNESYPTLGHPALSDMSFVSTGVPLGLSQRATEDSKGLKRKIEEDQTWYPGPGQRDSHLNPQQCGQESTRSHVPDVEGSHVICIDAVLPVDAKIADRISPLPSLPVHATKLVNPKPNMKVKRGYRHKTEDPKSPSRNKATPRDAKHAHSVVERRYRDKLNGKIVELRSVLSEINSTGAMAQVSDRTTFFVDREHARRDNKSDILTDAINYVHQSEIKIRHLSDQIVGLKTCAQSLERLLGSLDPSVLQSVMGLPCCKPRRHA</sequence>
<dbReference type="PANTHER" id="PTHR47336">
    <property type="entry name" value="TRANSCRIPTION FACTOR HMS1-RELATED"/>
    <property type="match status" value="1"/>
</dbReference>
<organism evidence="3 4">
    <name type="scientific">Vermiconidia calcicola</name>
    <dbReference type="NCBI Taxonomy" id="1690605"/>
    <lineage>
        <taxon>Eukaryota</taxon>
        <taxon>Fungi</taxon>
        <taxon>Dikarya</taxon>
        <taxon>Ascomycota</taxon>
        <taxon>Pezizomycotina</taxon>
        <taxon>Dothideomycetes</taxon>
        <taxon>Dothideomycetidae</taxon>
        <taxon>Mycosphaerellales</taxon>
        <taxon>Extremaceae</taxon>
        <taxon>Vermiconidia</taxon>
    </lineage>
</organism>
<dbReference type="SMART" id="SM00353">
    <property type="entry name" value="HLH"/>
    <property type="match status" value="1"/>
</dbReference>
<dbReference type="InterPro" id="IPR036638">
    <property type="entry name" value="HLH_DNA-bd_sf"/>
</dbReference>
<feature type="domain" description="BHLH" evidence="2">
    <location>
        <begin position="215"/>
        <end position="286"/>
    </location>
</feature>
<proteinExistence type="predicted"/>
<feature type="compositionally biased region" description="Basic and acidic residues" evidence="1">
    <location>
        <begin position="103"/>
        <end position="116"/>
    </location>
</feature>
<evidence type="ECO:0000256" key="1">
    <source>
        <dbReference type="SAM" id="MobiDB-lite"/>
    </source>
</evidence>
<name>A0AAV9PXV1_9PEZI</name>
<feature type="compositionally biased region" description="Polar residues" evidence="1">
    <location>
        <begin position="131"/>
        <end position="140"/>
    </location>
</feature>
<dbReference type="PANTHER" id="PTHR47336:SF2">
    <property type="entry name" value="TRANSCRIPTION FACTOR HMS1-RELATED"/>
    <property type="match status" value="1"/>
</dbReference>
<evidence type="ECO:0000313" key="3">
    <source>
        <dbReference type="EMBL" id="KAK5531305.1"/>
    </source>
</evidence>
<feature type="region of interest" description="Disordered" evidence="1">
    <location>
        <begin position="101"/>
        <end position="146"/>
    </location>
</feature>
<dbReference type="InterPro" id="IPR011598">
    <property type="entry name" value="bHLH_dom"/>
</dbReference>
<dbReference type="Gene3D" id="4.10.280.10">
    <property type="entry name" value="Helix-loop-helix DNA-binding domain"/>
    <property type="match status" value="1"/>
</dbReference>
<dbReference type="PROSITE" id="PS50888">
    <property type="entry name" value="BHLH"/>
    <property type="match status" value="1"/>
</dbReference>
<evidence type="ECO:0000259" key="2">
    <source>
        <dbReference type="PROSITE" id="PS50888"/>
    </source>
</evidence>
<evidence type="ECO:0000313" key="4">
    <source>
        <dbReference type="Proteomes" id="UP001345827"/>
    </source>
</evidence>
<dbReference type="Pfam" id="PF00010">
    <property type="entry name" value="HLH"/>
    <property type="match status" value="1"/>
</dbReference>
<comment type="caution">
    <text evidence="3">The sequence shown here is derived from an EMBL/GenBank/DDBJ whole genome shotgun (WGS) entry which is preliminary data.</text>
</comment>